<dbReference type="Proteomes" id="UP001341840">
    <property type="component" value="Unassembled WGS sequence"/>
</dbReference>
<gene>
    <name evidence="1" type="ORF">PIB30_064147</name>
</gene>
<dbReference type="EMBL" id="JASCZI010061036">
    <property type="protein sequence ID" value="MED6137347.1"/>
    <property type="molecule type" value="Genomic_DNA"/>
</dbReference>
<reference evidence="1 2" key="1">
    <citation type="journal article" date="2023" name="Plants (Basel)">
        <title>Bridging the Gap: Combining Genomics and Transcriptomics Approaches to Understand Stylosanthes scabra, an Orphan Legume from the Brazilian Caatinga.</title>
        <authorList>
            <person name="Ferreira-Neto J.R.C."/>
            <person name="da Silva M.D."/>
            <person name="Binneck E."/>
            <person name="de Melo N.F."/>
            <person name="da Silva R.H."/>
            <person name="de Melo A.L.T.M."/>
            <person name="Pandolfi V."/>
            <person name="Bustamante F.O."/>
            <person name="Brasileiro-Vidal A.C."/>
            <person name="Benko-Iseppon A.M."/>
        </authorList>
    </citation>
    <scope>NUCLEOTIDE SEQUENCE [LARGE SCALE GENOMIC DNA]</scope>
    <source>
        <tissue evidence="1">Leaves</tissue>
    </source>
</reference>
<dbReference type="PANTHER" id="PTHR45084:SF1">
    <property type="entry name" value="ERAD-ASSOCIATED E3 UBIQUITIN-PROTEIN LIGASE COMPONENT HRD3A-RELATED"/>
    <property type="match status" value="1"/>
</dbReference>
<sequence>MAMRRCALPLYLGIRSLLVVYISRNMAFASNSSPCFLPSSLRINFVSQIWVTVPSSTVVASRCTFTLKLPTNAMFEKAVKLYAKLAEVAVNSFLISKDSPITIEPIRLHNGAEENNEALRKSKGD</sequence>
<protein>
    <submittedName>
        <fullName evidence="1">Uncharacterized protein</fullName>
    </submittedName>
</protein>
<comment type="caution">
    <text evidence="1">The sequence shown here is derived from an EMBL/GenBank/DDBJ whole genome shotgun (WGS) entry which is preliminary data.</text>
</comment>
<keyword evidence="2" id="KW-1185">Reference proteome</keyword>
<organism evidence="1 2">
    <name type="scientific">Stylosanthes scabra</name>
    <dbReference type="NCBI Taxonomy" id="79078"/>
    <lineage>
        <taxon>Eukaryota</taxon>
        <taxon>Viridiplantae</taxon>
        <taxon>Streptophyta</taxon>
        <taxon>Embryophyta</taxon>
        <taxon>Tracheophyta</taxon>
        <taxon>Spermatophyta</taxon>
        <taxon>Magnoliopsida</taxon>
        <taxon>eudicotyledons</taxon>
        <taxon>Gunneridae</taxon>
        <taxon>Pentapetalae</taxon>
        <taxon>rosids</taxon>
        <taxon>fabids</taxon>
        <taxon>Fabales</taxon>
        <taxon>Fabaceae</taxon>
        <taxon>Papilionoideae</taxon>
        <taxon>50 kb inversion clade</taxon>
        <taxon>dalbergioids sensu lato</taxon>
        <taxon>Dalbergieae</taxon>
        <taxon>Pterocarpus clade</taxon>
        <taxon>Stylosanthes</taxon>
    </lineage>
</organism>
<evidence type="ECO:0000313" key="2">
    <source>
        <dbReference type="Proteomes" id="UP001341840"/>
    </source>
</evidence>
<dbReference type="PANTHER" id="PTHR45084">
    <property type="entry name" value="ERAD-ASSOCIATED E3 UBIQUITIN-PROTEIN LIGASE COMPONENT HRD3A-RELATED"/>
    <property type="match status" value="1"/>
</dbReference>
<proteinExistence type="predicted"/>
<dbReference type="InterPro" id="IPR044623">
    <property type="entry name" value="HRD3"/>
</dbReference>
<accession>A0ABU6SLM3</accession>
<evidence type="ECO:0000313" key="1">
    <source>
        <dbReference type="EMBL" id="MED6137347.1"/>
    </source>
</evidence>
<name>A0ABU6SLM3_9FABA</name>